<proteinExistence type="predicted"/>
<keyword evidence="1" id="KW-0812">Transmembrane</keyword>
<organism evidence="2 3">
    <name type="scientific">Halanaerobium saccharolyticum subsp. saccharolyticum DSM 6643</name>
    <dbReference type="NCBI Taxonomy" id="1293054"/>
    <lineage>
        <taxon>Bacteria</taxon>
        <taxon>Bacillati</taxon>
        <taxon>Bacillota</taxon>
        <taxon>Clostridia</taxon>
        <taxon>Halanaerobiales</taxon>
        <taxon>Halanaerobiaceae</taxon>
        <taxon>Halanaerobium</taxon>
    </lineage>
</organism>
<name>M5E293_9FIRM</name>
<accession>M5E293</accession>
<evidence type="ECO:0000313" key="2">
    <source>
        <dbReference type="EMBL" id="CCU79705.1"/>
    </source>
</evidence>
<feature type="transmembrane region" description="Helical" evidence="1">
    <location>
        <begin position="108"/>
        <end position="125"/>
    </location>
</feature>
<evidence type="ECO:0000313" key="3">
    <source>
        <dbReference type="Proteomes" id="UP000012063"/>
    </source>
</evidence>
<dbReference type="EMBL" id="CAUI01000019">
    <property type="protein sequence ID" value="CCU79705.1"/>
    <property type="molecule type" value="Genomic_DNA"/>
</dbReference>
<keyword evidence="1" id="KW-1133">Transmembrane helix</keyword>
<feature type="transmembrane region" description="Helical" evidence="1">
    <location>
        <begin position="78"/>
        <end position="96"/>
    </location>
</feature>
<sequence length="128" mass="15220">MKSNIKRILFFIAYICVAASLILTKLAANYQGVNRSLVTRSYRLEKTLFSNFNLKLLQILLVLTFIFLVYKLLQTKNLLSYISSFFWNVLLLYLLFKYHQINILGLPYLTLTMFLVFLLHFIYSFRQN</sequence>
<comment type="caution">
    <text evidence="2">The sequence shown here is derived from an EMBL/GenBank/DDBJ whole genome shotgun (WGS) entry which is preliminary data.</text>
</comment>
<dbReference type="AlphaFoldDB" id="M5E293"/>
<evidence type="ECO:0000256" key="1">
    <source>
        <dbReference type="SAM" id="Phobius"/>
    </source>
</evidence>
<keyword evidence="3" id="KW-1185">Reference proteome</keyword>
<protein>
    <submittedName>
        <fullName evidence="2">Uncharacterized protein</fullName>
    </submittedName>
</protein>
<dbReference type="STRING" id="1293054.HSACCH_01537"/>
<dbReference type="Proteomes" id="UP000012063">
    <property type="component" value="Unassembled WGS sequence"/>
</dbReference>
<keyword evidence="1" id="KW-0472">Membrane</keyword>
<dbReference type="RefSeq" id="WP_005489023.1">
    <property type="nucleotide sequence ID" value="NZ_CAUI01000019.1"/>
</dbReference>
<reference evidence="3" key="1">
    <citation type="journal article" date="2013" name="Genome Announc.">
        <title>Genome Sequence of Halanaerobium saccharolyticum subsp. saccharolyticum Strain DSM 6643T, a Halophilic Hydrogen-Producing Bacterium.</title>
        <authorList>
            <person name="Kivisto A."/>
            <person name="Larjo A."/>
            <person name="Ciranna A."/>
            <person name="Santala V."/>
            <person name="Roos C."/>
            <person name="Karp M."/>
        </authorList>
    </citation>
    <scope>NUCLEOTIDE SEQUENCE [LARGE SCALE GENOMIC DNA]</scope>
    <source>
        <strain evidence="3">DSM 6643</strain>
    </source>
</reference>
<gene>
    <name evidence="2" type="ORF">HSACCH_01537</name>
</gene>
<dbReference type="InParanoid" id="M5E293"/>
<feature type="transmembrane region" description="Helical" evidence="1">
    <location>
        <begin position="52"/>
        <end position="73"/>
    </location>
</feature>